<gene>
    <name evidence="3" type="ORF">Pla175_50970</name>
</gene>
<dbReference type="RefSeq" id="WP_145291827.1">
    <property type="nucleotide sequence ID" value="NZ_CP036291.1"/>
</dbReference>
<sequence precursor="true">MPLHRTIRLAACLAVALPLSAEAGGHHPPDRLTPPPCSAEGGCVPNRTDYGYYPGRWRRWPGDYDEAFPTPAGTAEESALPTVEPIAPEVEDRQAPPPSESKEEPETSDDAGSGGEMELPPLPGLPGLPGMPGPGPGAGSGDAPAPPSGGSNPPPRLPFGPPAGFGNPPGASGGGTPAGGAPPAGGGGVGFPRQGSRDRSDDLPPALPQFGRAASYGSGNISPVVFLNQGR</sequence>
<keyword evidence="2" id="KW-0732">Signal</keyword>
<accession>A0A518DJL2</accession>
<keyword evidence="4" id="KW-1185">Reference proteome</keyword>
<evidence type="ECO:0000313" key="4">
    <source>
        <dbReference type="Proteomes" id="UP000317429"/>
    </source>
</evidence>
<feature type="signal peptide" evidence="2">
    <location>
        <begin position="1"/>
        <end position="23"/>
    </location>
</feature>
<proteinExistence type="predicted"/>
<evidence type="ECO:0000313" key="3">
    <source>
        <dbReference type="EMBL" id="QDU91667.1"/>
    </source>
</evidence>
<dbReference type="KEGG" id="pnd:Pla175_50970"/>
<feature type="region of interest" description="Disordered" evidence="1">
    <location>
        <begin position="64"/>
        <end position="231"/>
    </location>
</feature>
<feature type="compositionally biased region" description="Pro residues" evidence="1">
    <location>
        <begin position="144"/>
        <end position="161"/>
    </location>
</feature>
<protein>
    <recommendedName>
        <fullName evidence="5">IgA FC receptor</fullName>
    </recommendedName>
</protein>
<dbReference type="OrthoDB" id="292768at2"/>
<feature type="compositionally biased region" description="Gly residues" evidence="1">
    <location>
        <begin position="171"/>
        <end position="190"/>
    </location>
</feature>
<evidence type="ECO:0008006" key="5">
    <source>
        <dbReference type="Google" id="ProtNLM"/>
    </source>
</evidence>
<dbReference type="AlphaFoldDB" id="A0A518DJL2"/>
<evidence type="ECO:0000256" key="2">
    <source>
        <dbReference type="SAM" id="SignalP"/>
    </source>
</evidence>
<evidence type="ECO:0000256" key="1">
    <source>
        <dbReference type="SAM" id="MobiDB-lite"/>
    </source>
</evidence>
<dbReference type="EMBL" id="CP036291">
    <property type="protein sequence ID" value="QDU91667.1"/>
    <property type="molecule type" value="Genomic_DNA"/>
</dbReference>
<dbReference type="Proteomes" id="UP000317429">
    <property type="component" value="Chromosome"/>
</dbReference>
<reference evidence="3 4" key="1">
    <citation type="submission" date="2019-02" db="EMBL/GenBank/DDBJ databases">
        <title>Deep-cultivation of Planctomycetes and their phenomic and genomic characterization uncovers novel biology.</title>
        <authorList>
            <person name="Wiegand S."/>
            <person name="Jogler M."/>
            <person name="Boedeker C."/>
            <person name="Pinto D."/>
            <person name="Vollmers J."/>
            <person name="Rivas-Marin E."/>
            <person name="Kohn T."/>
            <person name="Peeters S.H."/>
            <person name="Heuer A."/>
            <person name="Rast P."/>
            <person name="Oberbeckmann S."/>
            <person name="Bunk B."/>
            <person name="Jeske O."/>
            <person name="Meyerdierks A."/>
            <person name="Storesund J.E."/>
            <person name="Kallscheuer N."/>
            <person name="Luecker S."/>
            <person name="Lage O.M."/>
            <person name="Pohl T."/>
            <person name="Merkel B.J."/>
            <person name="Hornburger P."/>
            <person name="Mueller R.-W."/>
            <person name="Bruemmer F."/>
            <person name="Labrenz M."/>
            <person name="Spormann A.M."/>
            <person name="Op den Camp H."/>
            <person name="Overmann J."/>
            <person name="Amann R."/>
            <person name="Jetten M.S.M."/>
            <person name="Mascher T."/>
            <person name="Medema M.H."/>
            <person name="Devos D.P."/>
            <person name="Kaster A.-K."/>
            <person name="Ovreas L."/>
            <person name="Rohde M."/>
            <person name="Galperin M.Y."/>
            <person name="Jogler C."/>
        </authorList>
    </citation>
    <scope>NUCLEOTIDE SEQUENCE [LARGE SCALE GENOMIC DNA]</scope>
    <source>
        <strain evidence="3 4">Pla175</strain>
    </source>
</reference>
<feature type="compositionally biased region" description="Basic and acidic residues" evidence="1">
    <location>
        <begin position="90"/>
        <end position="105"/>
    </location>
</feature>
<feature type="compositionally biased region" description="Pro residues" evidence="1">
    <location>
        <begin position="120"/>
        <end position="135"/>
    </location>
</feature>
<organism evidence="3 4">
    <name type="scientific">Pirellulimonas nuda</name>
    <dbReference type="NCBI Taxonomy" id="2528009"/>
    <lineage>
        <taxon>Bacteria</taxon>
        <taxon>Pseudomonadati</taxon>
        <taxon>Planctomycetota</taxon>
        <taxon>Planctomycetia</taxon>
        <taxon>Pirellulales</taxon>
        <taxon>Lacipirellulaceae</taxon>
        <taxon>Pirellulimonas</taxon>
    </lineage>
</organism>
<feature type="chain" id="PRO_5021829107" description="IgA FC receptor" evidence="2">
    <location>
        <begin position="24"/>
        <end position="231"/>
    </location>
</feature>
<name>A0A518DJL2_9BACT</name>